<feature type="region of interest" description="Disordered" evidence="5">
    <location>
        <begin position="222"/>
        <end position="319"/>
    </location>
</feature>
<dbReference type="PROSITE" id="PS50090">
    <property type="entry name" value="MYB_LIKE"/>
    <property type="match status" value="2"/>
</dbReference>
<evidence type="ECO:0008006" key="10">
    <source>
        <dbReference type="Google" id="ProtNLM"/>
    </source>
</evidence>
<evidence type="ECO:0000256" key="2">
    <source>
        <dbReference type="ARBA" id="ARBA00022737"/>
    </source>
</evidence>
<feature type="domain" description="Myb-like" evidence="6">
    <location>
        <begin position="60"/>
        <end position="111"/>
    </location>
</feature>
<dbReference type="GO" id="GO:0000981">
    <property type="term" value="F:DNA-binding transcription factor activity, RNA polymerase II-specific"/>
    <property type="evidence" value="ECO:0007669"/>
    <property type="project" value="TreeGrafter"/>
</dbReference>
<dbReference type="SUPFAM" id="SSF46689">
    <property type="entry name" value="Homeodomain-like"/>
    <property type="match status" value="1"/>
</dbReference>
<proteinExistence type="predicted"/>
<dbReference type="GO" id="GO:2000037">
    <property type="term" value="P:regulation of stomatal complex patterning"/>
    <property type="evidence" value="ECO:0007669"/>
    <property type="project" value="UniProtKB-ARBA"/>
</dbReference>
<dbReference type="GO" id="GO:1901002">
    <property type="term" value="P:positive regulation of response to salt stress"/>
    <property type="evidence" value="ECO:0007669"/>
    <property type="project" value="UniProtKB-ARBA"/>
</dbReference>
<dbReference type="PANTHER" id="PTHR45614:SF25">
    <property type="entry name" value="MYB PROTEIN"/>
    <property type="match status" value="1"/>
</dbReference>
<keyword evidence="9" id="KW-1185">Reference proteome</keyword>
<dbReference type="GO" id="GO:0000278">
    <property type="term" value="P:mitotic cell cycle"/>
    <property type="evidence" value="ECO:0007669"/>
    <property type="project" value="TreeGrafter"/>
</dbReference>
<protein>
    <recommendedName>
        <fullName evidence="10">Homeodomain-like protein</fullName>
    </recommendedName>
</protein>
<dbReference type="InterPro" id="IPR009057">
    <property type="entry name" value="Homeodomain-like_sf"/>
</dbReference>
<dbReference type="PROSITE" id="PS51294">
    <property type="entry name" value="HTH_MYB"/>
    <property type="match status" value="2"/>
</dbReference>
<dbReference type="RefSeq" id="XP_020079202.1">
    <property type="nucleotide sequence ID" value="XM_020222882.1"/>
</dbReference>
<dbReference type="STRING" id="984485.A0A1E4RSV3"/>
<dbReference type="GO" id="GO:0050891">
    <property type="term" value="P:multicellular organismal-level water homeostasis"/>
    <property type="evidence" value="ECO:0007669"/>
    <property type="project" value="UniProtKB-ARBA"/>
</dbReference>
<dbReference type="Proteomes" id="UP000095085">
    <property type="component" value="Unassembled WGS sequence"/>
</dbReference>
<keyword evidence="3" id="KW-0238">DNA-binding</keyword>
<evidence type="ECO:0000313" key="9">
    <source>
        <dbReference type="Proteomes" id="UP000095085"/>
    </source>
</evidence>
<dbReference type="EMBL" id="KV454538">
    <property type="protein sequence ID" value="ODV70135.1"/>
    <property type="molecule type" value="Genomic_DNA"/>
</dbReference>
<dbReference type="PANTHER" id="PTHR45614">
    <property type="entry name" value="MYB PROTEIN-RELATED"/>
    <property type="match status" value="1"/>
</dbReference>
<dbReference type="SMART" id="SM00717">
    <property type="entry name" value="SANT"/>
    <property type="match status" value="2"/>
</dbReference>
<comment type="subcellular location">
    <subcellularLocation>
        <location evidence="1">Nucleus</location>
    </subcellularLocation>
</comment>
<feature type="domain" description="HTH myb-type" evidence="7">
    <location>
        <begin position="116"/>
        <end position="166"/>
    </location>
</feature>
<evidence type="ECO:0000259" key="6">
    <source>
        <dbReference type="PROSITE" id="PS50090"/>
    </source>
</evidence>
<keyword evidence="2" id="KW-0677">Repeat</keyword>
<dbReference type="InterPro" id="IPR017930">
    <property type="entry name" value="Myb_dom"/>
</dbReference>
<reference evidence="9" key="1">
    <citation type="submission" date="2016-05" db="EMBL/GenBank/DDBJ databases">
        <title>Comparative genomics of biotechnologically important yeasts.</title>
        <authorList>
            <consortium name="DOE Joint Genome Institute"/>
            <person name="Riley R."/>
            <person name="Haridas S."/>
            <person name="Wolfe K.H."/>
            <person name="Lopes M.R."/>
            <person name="Hittinger C.T."/>
            <person name="Goker M."/>
            <person name="Salamov A."/>
            <person name="Wisecaver J."/>
            <person name="Long T.M."/>
            <person name="Aerts A.L."/>
            <person name="Barry K."/>
            <person name="Choi C."/>
            <person name="Clum A."/>
            <person name="Coughlan A.Y."/>
            <person name="Deshpande S."/>
            <person name="Douglass A.P."/>
            <person name="Hanson S.J."/>
            <person name="Klenk H.-P."/>
            <person name="Labutti K."/>
            <person name="Lapidus A."/>
            <person name="Lindquist E."/>
            <person name="Lipzen A."/>
            <person name="Meier-Kolthoff J.P."/>
            <person name="Ohm R.A."/>
            <person name="Otillar R.P."/>
            <person name="Pangilinan J."/>
            <person name="Peng Y."/>
            <person name="Rokas A."/>
            <person name="Rosa C.A."/>
            <person name="Scheuner C."/>
            <person name="Sibirny A.A."/>
            <person name="Slot J.C."/>
            <person name="Stielow J.B."/>
            <person name="Sun H."/>
            <person name="Kurtzman C.P."/>
            <person name="Blackwell M."/>
            <person name="Grigoriev I.V."/>
            <person name="Jeffries T.W."/>
        </authorList>
    </citation>
    <scope>NUCLEOTIDE SEQUENCE [LARGE SCALE GENOMIC DNA]</scope>
    <source>
        <strain evidence="9">NRRL Y-1933</strain>
    </source>
</reference>
<dbReference type="GO" id="GO:1902584">
    <property type="term" value="P:positive regulation of response to water deprivation"/>
    <property type="evidence" value="ECO:0007669"/>
    <property type="project" value="UniProtKB-ARBA"/>
</dbReference>
<dbReference type="CDD" id="cd00167">
    <property type="entry name" value="SANT"/>
    <property type="match status" value="2"/>
</dbReference>
<dbReference type="GO" id="GO:0045944">
    <property type="term" value="P:positive regulation of transcription by RNA polymerase II"/>
    <property type="evidence" value="ECO:0007669"/>
    <property type="project" value="TreeGrafter"/>
</dbReference>
<dbReference type="AlphaFoldDB" id="A0A1E4RSV3"/>
<dbReference type="GeneID" id="30997431"/>
<accession>A0A1E4RSV3</accession>
<feature type="compositionally biased region" description="Polar residues" evidence="5">
    <location>
        <begin position="230"/>
        <end position="293"/>
    </location>
</feature>
<dbReference type="Pfam" id="PF00249">
    <property type="entry name" value="Myb_DNA-binding"/>
    <property type="match status" value="2"/>
</dbReference>
<evidence type="ECO:0000256" key="4">
    <source>
        <dbReference type="ARBA" id="ARBA00023242"/>
    </source>
</evidence>
<organism evidence="8 9">
    <name type="scientific">Hyphopichia burtonii NRRL Y-1933</name>
    <dbReference type="NCBI Taxonomy" id="984485"/>
    <lineage>
        <taxon>Eukaryota</taxon>
        <taxon>Fungi</taxon>
        <taxon>Dikarya</taxon>
        <taxon>Ascomycota</taxon>
        <taxon>Saccharomycotina</taxon>
        <taxon>Pichiomycetes</taxon>
        <taxon>Debaryomycetaceae</taxon>
        <taxon>Hyphopichia</taxon>
    </lineage>
</organism>
<name>A0A1E4RSV3_9ASCO</name>
<evidence type="ECO:0000256" key="3">
    <source>
        <dbReference type="ARBA" id="ARBA00023125"/>
    </source>
</evidence>
<feature type="domain" description="Myb-like" evidence="6">
    <location>
        <begin position="112"/>
        <end position="159"/>
    </location>
</feature>
<evidence type="ECO:0000256" key="5">
    <source>
        <dbReference type="SAM" id="MobiDB-lite"/>
    </source>
</evidence>
<feature type="compositionally biased region" description="Low complexity" evidence="5">
    <location>
        <begin position="30"/>
        <end position="47"/>
    </location>
</feature>
<dbReference type="OrthoDB" id="2143914at2759"/>
<evidence type="ECO:0000256" key="1">
    <source>
        <dbReference type="ARBA" id="ARBA00004123"/>
    </source>
</evidence>
<evidence type="ECO:0000313" key="8">
    <source>
        <dbReference type="EMBL" id="ODV70135.1"/>
    </source>
</evidence>
<feature type="region of interest" description="Disordered" evidence="5">
    <location>
        <begin position="28"/>
        <end position="70"/>
    </location>
</feature>
<dbReference type="GO" id="GO:0032875">
    <property type="term" value="P:regulation of DNA endoreduplication"/>
    <property type="evidence" value="ECO:0007669"/>
    <property type="project" value="UniProtKB-ARBA"/>
</dbReference>
<evidence type="ECO:0000259" key="7">
    <source>
        <dbReference type="PROSITE" id="PS51294"/>
    </source>
</evidence>
<keyword evidence="4" id="KW-0539">Nucleus</keyword>
<dbReference type="GO" id="GO:0005634">
    <property type="term" value="C:nucleus"/>
    <property type="evidence" value="ECO:0007669"/>
    <property type="project" value="UniProtKB-SubCell"/>
</dbReference>
<dbReference type="GO" id="GO:0033993">
    <property type="term" value="P:response to lipid"/>
    <property type="evidence" value="ECO:0007669"/>
    <property type="project" value="UniProtKB-ARBA"/>
</dbReference>
<dbReference type="FunFam" id="1.10.10.60:FF:000355">
    <property type="entry name" value="Transcription factor MYB124"/>
    <property type="match status" value="1"/>
</dbReference>
<dbReference type="GO" id="GO:0000978">
    <property type="term" value="F:RNA polymerase II cis-regulatory region sequence-specific DNA binding"/>
    <property type="evidence" value="ECO:0007669"/>
    <property type="project" value="TreeGrafter"/>
</dbReference>
<dbReference type="InterPro" id="IPR001005">
    <property type="entry name" value="SANT/Myb"/>
</dbReference>
<feature type="domain" description="HTH myb-type" evidence="7">
    <location>
        <begin position="64"/>
        <end position="115"/>
    </location>
</feature>
<gene>
    <name evidence="8" type="ORF">HYPBUDRAFT_179197</name>
</gene>
<dbReference type="GO" id="GO:1902806">
    <property type="term" value="P:regulation of cell cycle G1/S phase transition"/>
    <property type="evidence" value="ECO:0007669"/>
    <property type="project" value="UniProtKB-ARBA"/>
</dbReference>
<sequence length="319" mass="35797">MSYNSNYSFGPSRPDLNHSHLSSQLPIMIQQQQQQQQQQQHPQHPQQTLVEPVTIHPTQSGPTRRGPWSPEEDRKLMELISIFGPSNWVRISNSLCTRTPKQCRERYHQNLKPSLNRTPITQEEGLLIEKLVAKHGKKWAEIARHLNGRSDNAIKNWWNGGANRRRRQSSNVPIKLIDDTGDHQLESNTGITSIKKSTPTPTQYPQVHNLPQISFNTSMFGSSSNNSNNGDKFTSITPPPTQQRFSVSSASGLNPLSNNTSPNQILKPIHSNSESSIYSNHGGSISTQGTNISVKREVDSSIEEDEEDKTKISVKSLID</sequence>
<dbReference type="Gene3D" id="1.10.10.60">
    <property type="entry name" value="Homeodomain-like"/>
    <property type="match status" value="2"/>
</dbReference>
<dbReference type="InterPro" id="IPR050560">
    <property type="entry name" value="MYB_TF"/>
</dbReference>